<evidence type="ECO:0000256" key="10">
    <source>
        <dbReference type="ARBA" id="ARBA00042639"/>
    </source>
</evidence>
<protein>
    <recommendedName>
        <fullName evidence="2">thioredoxin-dependent peroxiredoxin</fullName>
        <ecNumber evidence="2">1.11.1.24</ecNumber>
    </recommendedName>
    <alternativeName>
        <fullName evidence="8">Thioredoxin peroxidase</fullName>
    </alternativeName>
    <alternativeName>
        <fullName evidence="10">Thioredoxin-dependent peroxiredoxin Bcp</fullName>
    </alternativeName>
</protein>
<evidence type="ECO:0000256" key="2">
    <source>
        <dbReference type="ARBA" id="ARBA00013017"/>
    </source>
</evidence>
<dbReference type="SUPFAM" id="SSF52833">
    <property type="entry name" value="Thioredoxin-like"/>
    <property type="match status" value="1"/>
</dbReference>
<evidence type="ECO:0000256" key="3">
    <source>
        <dbReference type="ARBA" id="ARBA00022559"/>
    </source>
</evidence>
<evidence type="ECO:0000256" key="6">
    <source>
        <dbReference type="ARBA" id="ARBA00023157"/>
    </source>
</evidence>
<evidence type="ECO:0000313" key="14">
    <source>
        <dbReference type="EMBL" id="GHB93746.1"/>
    </source>
</evidence>
<keyword evidence="15" id="KW-1185">Reference proteome</keyword>
<keyword evidence="6" id="KW-1015">Disulfide bond</keyword>
<dbReference type="InterPro" id="IPR036249">
    <property type="entry name" value="Thioredoxin-like_sf"/>
</dbReference>
<dbReference type="InterPro" id="IPR013766">
    <property type="entry name" value="Thioredoxin_domain"/>
</dbReference>
<proteinExistence type="inferred from homology"/>
<comment type="caution">
    <text evidence="14">The sequence shown here is derived from an EMBL/GenBank/DDBJ whole genome shotgun (WGS) entry which is preliminary data.</text>
</comment>
<feature type="signal peptide" evidence="12">
    <location>
        <begin position="1"/>
        <end position="21"/>
    </location>
</feature>
<organism evidence="14 15">
    <name type="scientific">Cerasicoccus arenae</name>
    <dbReference type="NCBI Taxonomy" id="424488"/>
    <lineage>
        <taxon>Bacteria</taxon>
        <taxon>Pseudomonadati</taxon>
        <taxon>Verrucomicrobiota</taxon>
        <taxon>Opitutia</taxon>
        <taxon>Puniceicoccales</taxon>
        <taxon>Cerasicoccaceae</taxon>
        <taxon>Cerasicoccus</taxon>
    </lineage>
</organism>
<name>A0A8J3GD26_9BACT</name>
<evidence type="ECO:0000256" key="8">
    <source>
        <dbReference type="ARBA" id="ARBA00032824"/>
    </source>
</evidence>
<keyword evidence="4" id="KW-0049">Antioxidant</keyword>
<dbReference type="InterPro" id="IPR050924">
    <property type="entry name" value="Peroxiredoxin_BCP/PrxQ"/>
</dbReference>
<comment type="catalytic activity">
    <reaction evidence="11">
        <text>a hydroperoxide + [thioredoxin]-dithiol = an alcohol + [thioredoxin]-disulfide + H2O</text>
        <dbReference type="Rhea" id="RHEA:62620"/>
        <dbReference type="Rhea" id="RHEA-COMP:10698"/>
        <dbReference type="Rhea" id="RHEA-COMP:10700"/>
        <dbReference type="ChEBI" id="CHEBI:15377"/>
        <dbReference type="ChEBI" id="CHEBI:29950"/>
        <dbReference type="ChEBI" id="CHEBI:30879"/>
        <dbReference type="ChEBI" id="CHEBI:35924"/>
        <dbReference type="ChEBI" id="CHEBI:50058"/>
        <dbReference type="EC" id="1.11.1.24"/>
    </reaction>
</comment>
<dbReference type="PROSITE" id="PS51352">
    <property type="entry name" value="THIOREDOXIN_2"/>
    <property type="match status" value="1"/>
</dbReference>
<dbReference type="RefSeq" id="WP_189511834.1">
    <property type="nucleotide sequence ID" value="NZ_BMXG01000003.1"/>
</dbReference>
<keyword evidence="7" id="KW-0676">Redox-active center</keyword>
<dbReference type="Pfam" id="PF00578">
    <property type="entry name" value="AhpC-TSA"/>
    <property type="match status" value="1"/>
</dbReference>
<sequence>MFRSIISFAGALLVLASVNCAAEELKLGAELPAVTVLDENGAEVNLGDYADKPYLLVYFYPKANTGGCTKQGCSLRDAYTELTAMGVTVIGVSTDSPEAQKSFKDKNHFPFTLLADQKAEVAGAFGVPMMGNFTSRQAYLFANGKLVWLDKKASTQKQADDVKAAISELSS</sequence>
<dbReference type="GO" id="GO:0045454">
    <property type="term" value="P:cell redox homeostasis"/>
    <property type="evidence" value="ECO:0007669"/>
    <property type="project" value="TreeGrafter"/>
</dbReference>
<evidence type="ECO:0000256" key="12">
    <source>
        <dbReference type="SAM" id="SignalP"/>
    </source>
</evidence>
<feature type="chain" id="PRO_5035323335" description="thioredoxin-dependent peroxiredoxin" evidence="12">
    <location>
        <begin position="22"/>
        <end position="171"/>
    </location>
</feature>
<dbReference type="GO" id="GO:0005737">
    <property type="term" value="C:cytoplasm"/>
    <property type="evidence" value="ECO:0007669"/>
    <property type="project" value="TreeGrafter"/>
</dbReference>
<dbReference type="Proteomes" id="UP000642829">
    <property type="component" value="Unassembled WGS sequence"/>
</dbReference>
<reference evidence="14" key="2">
    <citation type="submission" date="2020-09" db="EMBL/GenBank/DDBJ databases">
        <authorList>
            <person name="Sun Q."/>
            <person name="Kim S."/>
        </authorList>
    </citation>
    <scope>NUCLEOTIDE SEQUENCE</scope>
    <source>
        <strain evidence="14">KCTC 12870</strain>
    </source>
</reference>
<evidence type="ECO:0000256" key="7">
    <source>
        <dbReference type="ARBA" id="ARBA00023284"/>
    </source>
</evidence>
<dbReference type="PANTHER" id="PTHR42801">
    <property type="entry name" value="THIOREDOXIN-DEPENDENT PEROXIDE REDUCTASE"/>
    <property type="match status" value="1"/>
</dbReference>
<dbReference type="Gene3D" id="3.40.30.10">
    <property type="entry name" value="Glutaredoxin"/>
    <property type="match status" value="1"/>
</dbReference>
<dbReference type="GO" id="GO:0008379">
    <property type="term" value="F:thioredoxin peroxidase activity"/>
    <property type="evidence" value="ECO:0007669"/>
    <property type="project" value="TreeGrafter"/>
</dbReference>
<evidence type="ECO:0000256" key="11">
    <source>
        <dbReference type="ARBA" id="ARBA00049091"/>
    </source>
</evidence>
<dbReference type="CDD" id="cd03017">
    <property type="entry name" value="PRX_BCP"/>
    <property type="match status" value="1"/>
</dbReference>
<dbReference type="AlphaFoldDB" id="A0A8J3GD26"/>
<comment type="similarity">
    <text evidence="9">Belongs to the peroxiredoxin family. BCP/PrxQ subfamily.</text>
</comment>
<evidence type="ECO:0000256" key="5">
    <source>
        <dbReference type="ARBA" id="ARBA00023002"/>
    </source>
</evidence>
<evidence type="ECO:0000256" key="9">
    <source>
        <dbReference type="ARBA" id="ARBA00038489"/>
    </source>
</evidence>
<evidence type="ECO:0000313" key="15">
    <source>
        <dbReference type="Proteomes" id="UP000642829"/>
    </source>
</evidence>
<dbReference type="PANTHER" id="PTHR42801:SF4">
    <property type="entry name" value="AHPC_TSA FAMILY PROTEIN"/>
    <property type="match status" value="1"/>
</dbReference>
<reference evidence="14" key="1">
    <citation type="journal article" date="2014" name="Int. J. Syst. Evol. Microbiol.">
        <title>Complete genome sequence of Corynebacterium casei LMG S-19264T (=DSM 44701T), isolated from a smear-ripened cheese.</title>
        <authorList>
            <consortium name="US DOE Joint Genome Institute (JGI-PGF)"/>
            <person name="Walter F."/>
            <person name="Albersmeier A."/>
            <person name="Kalinowski J."/>
            <person name="Ruckert C."/>
        </authorList>
    </citation>
    <scope>NUCLEOTIDE SEQUENCE</scope>
    <source>
        <strain evidence="14">KCTC 12870</strain>
    </source>
</reference>
<keyword evidence="5" id="KW-0560">Oxidoreductase</keyword>
<keyword evidence="3" id="KW-0575">Peroxidase</keyword>
<evidence type="ECO:0000256" key="1">
    <source>
        <dbReference type="ARBA" id="ARBA00003330"/>
    </source>
</evidence>
<keyword evidence="12" id="KW-0732">Signal</keyword>
<dbReference type="EC" id="1.11.1.24" evidence="2"/>
<evidence type="ECO:0000256" key="4">
    <source>
        <dbReference type="ARBA" id="ARBA00022862"/>
    </source>
</evidence>
<feature type="domain" description="Thioredoxin" evidence="13">
    <location>
        <begin position="25"/>
        <end position="171"/>
    </location>
</feature>
<accession>A0A8J3GD26</accession>
<comment type="function">
    <text evidence="1">Thiol-specific peroxidase that catalyzes the reduction of hydrogen peroxide and organic hydroperoxides to water and alcohols, respectively. Plays a role in cell protection against oxidative stress by detoxifying peroxides and as sensor of hydrogen peroxide-mediated signaling events.</text>
</comment>
<dbReference type="GO" id="GO:0034599">
    <property type="term" value="P:cellular response to oxidative stress"/>
    <property type="evidence" value="ECO:0007669"/>
    <property type="project" value="TreeGrafter"/>
</dbReference>
<gene>
    <name evidence="14" type="ORF">GCM10007047_06580</name>
</gene>
<dbReference type="EMBL" id="BMXG01000003">
    <property type="protein sequence ID" value="GHB93746.1"/>
    <property type="molecule type" value="Genomic_DNA"/>
</dbReference>
<evidence type="ECO:0000259" key="13">
    <source>
        <dbReference type="PROSITE" id="PS51352"/>
    </source>
</evidence>
<dbReference type="InterPro" id="IPR000866">
    <property type="entry name" value="AhpC/TSA"/>
</dbReference>